<gene>
    <name evidence="6" type="ORF">GCM10011575_03620</name>
</gene>
<evidence type="ECO:0000256" key="2">
    <source>
        <dbReference type="ARBA" id="ARBA00023125"/>
    </source>
</evidence>
<feature type="domain" description="HTH araC/xylS-type" evidence="5">
    <location>
        <begin position="36"/>
        <end position="134"/>
    </location>
</feature>
<proteinExistence type="predicted"/>
<dbReference type="AlphaFoldDB" id="A0A917RZY4"/>
<dbReference type="SUPFAM" id="SSF46689">
    <property type="entry name" value="Homeodomain-like"/>
    <property type="match status" value="2"/>
</dbReference>
<dbReference type="Proteomes" id="UP000613840">
    <property type="component" value="Unassembled WGS sequence"/>
</dbReference>
<dbReference type="RefSeq" id="WP_188893454.1">
    <property type="nucleotide sequence ID" value="NZ_BMMZ01000001.1"/>
</dbReference>
<reference evidence="6" key="1">
    <citation type="journal article" date="2014" name="Int. J. Syst. Evol. Microbiol.">
        <title>Complete genome sequence of Corynebacterium casei LMG S-19264T (=DSM 44701T), isolated from a smear-ripened cheese.</title>
        <authorList>
            <consortium name="US DOE Joint Genome Institute (JGI-PGF)"/>
            <person name="Walter F."/>
            <person name="Albersmeier A."/>
            <person name="Kalinowski J."/>
            <person name="Ruckert C."/>
        </authorList>
    </citation>
    <scope>NUCLEOTIDE SEQUENCE</scope>
    <source>
        <strain evidence="6">CGMCC 4.7306</strain>
    </source>
</reference>
<dbReference type="InterPro" id="IPR009057">
    <property type="entry name" value="Homeodomain-like_sf"/>
</dbReference>
<sequence>MTSPSDRPSPNAEPRGVHERQPNTLAPRGIVRGHVVVAVKLLRERIAEPWTLDSLADEVHLSRSQLVRAFDATVDMSPMAYLRQMRVERMARLLASTDLSVAEAARSVGWKNQFHASQCFHAHCGVSPTEYRRRQPPSSLG</sequence>
<accession>A0A917RZY4</accession>
<dbReference type="Gene3D" id="1.10.10.60">
    <property type="entry name" value="Homeodomain-like"/>
    <property type="match status" value="2"/>
</dbReference>
<evidence type="ECO:0000259" key="5">
    <source>
        <dbReference type="PROSITE" id="PS01124"/>
    </source>
</evidence>
<keyword evidence="3" id="KW-0804">Transcription</keyword>
<dbReference type="EMBL" id="BMMZ01000001">
    <property type="protein sequence ID" value="GGL48870.1"/>
    <property type="molecule type" value="Genomic_DNA"/>
</dbReference>
<dbReference type="SMART" id="SM00342">
    <property type="entry name" value="HTH_ARAC"/>
    <property type="match status" value="1"/>
</dbReference>
<reference evidence="6" key="2">
    <citation type="submission" date="2020-09" db="EMBL/GenBank/DDBJ databases">
        <authorList>
            <person name="Sun Q."/>
            <person name="Zhou Y."/>
        </authorList>
    </citation>
    <scope>NUCLEOTIDE SEQUENCE</scope>
    <source>
        <strain evidence="6">CGMCC 4.7306</strain>
    </source>
</reference>
<dbReference type="Pfam" id="PF12833">
    <property type="entry name" value="HTH_18"/>
    <property type="match status" value="1"/>
</dbReference>
<evidence type="ECO:0000256" key="1">
    <source>
        <dbReference type="ARBA" id="ARBA00023015"/>
    </source>
</evidence>
<dbReference type="InterPro" id="IPR050204">
    <property type="entry name" value="AraC_XylS_family_regulators"/>
</dbReference>
<evidence type="ECO:0000313" key="6">
    <source>
        <dbReference type="EMBL" id="GGL48870.1"/>
    </source>
</evidence>
<dbReference type="PANTHER" id="PTHR46796">
    <property type="entry name" value="HTH-TYPE TRANSCRIPTIONAL ACTIVATOR RHAS-RELATED"/>
    <property type="match status" value="1"/>
</dbReference>
<evidence type="ECO:0000256" key="4">
    <source>
        <dbReference type="SAM" id="MobiDB-lite"/>
    </source>
</evidence>
<keyword evidence="7" id="KW-1185">Reference proteome</keyword>
<dbReference type="GO" id="GO:0003700">
    <property type="term" value="F:DNA-binding transcription factor activity"/>
    <property type="evidence" value="ECO:0007669"/>
    <property type="project" value="InterPro"/>
</dbReference>
<evidence type="ECO:0000256" key="3">
    <source>
        <dbReference type="ARBA" id="ARBA00023163"/>
    </source>
</evidence>
<evidence type="ECO:0000313" key="7">
    <source>
        <dbReference type="Proteomes" id="UP000613840"/>
    </source>
</evidence>
<comment type="caution">
    <text evidence="6">The sequence shown here is derived from an EMBL/GenBank/DDBJ whole genome shotgun (WGS) entry which is preliminary data.</text>
</comment>
<organism evidence="6 7">
    <name type="scientific">Microlunatus endophyticus</name>
    <dbReference type="NCBI Taxonomy" id="1716077"/>
    <lineage>
        <taxon>Bacteria</taxon>
        <taxon>Bacillati</taxon>
        <taxon>Actinomycetota</taxon>
        <taxon>Actinomycetes</taxon>
        <taxon>Propionibacteriales</taxon>
        <taxon>Propionibacteriaceae</taxon>
        <taxon>Microlunatus</taxon>
    </lineage>
</organism>
<name>A0A917RZY4_9ACTN</name>
<dbReference type="GO" id="GO:0043565">
    <property type="term" value="F:sequence-specific DNA binding"/>
    <property type="evidence" value="ECO:0007669"/>
    <property type="project" value="InterPro"/>
</dbReference>
<feature type="region of interest" description="Disordered" evidence="4">
    <location>
        <begin position="1"/>
        <end position="25"/>
    </location>
</feature>
<dbReference type="PROSITE" id="PS01124">
    <property type="entry name" value="HTH_ARAC_FAMILY_2"/>
    <property type="match status" value="1"/>
</dbReference>
<protein>
    <recommendedName>
        <fullName evidence="5">HTH araC/xylS-type domain-containing protein</fullName>
    </recommendedName>
</protein>
<dbReference type="InterPro" id="IPR018060">
    <property type="entry name" value="HTH_AraC"/>
</dbReference>
<keyword evidence="2" id="KW-0238">DNA-binding</keyword>
<keyword evidence="1" id="KW-0805">Transcription regulation</keyword>